<dbReference type="InterPro" id="IPR021732">
    <property type="entry name" value="DUF3301"/>
</dbReference>
<dbReference type="HOGENOM" id="CLU_136199_0_1_5"/>
<feature type="transmembrane region" description="Helical" evidence="1">
    <location>
        <begin position="6"/>
        <end position="22"/>
    </location>
</feature>
<dbReference type="RefSeq" id="WP_011713053.1">
    <property type="nucleotide sequence ID" value="NC_008576.1"/>
</dbReference>
<evidence type="ECO:0000256" key="1">
    <source>
        <dbReference type="SAM" id="Phobius"/>
    </source>
</evidence>
<dbReference type="EMBL" id="CP000471">
    <property type="protein sequence ID" value="ABK43900.1"/>
    <property type="molecule type" value="Genomic_DNA"/>
</dbReference>
<dbReference type="STRING" id="156889.Mmc1_1389"/>
<reference evidence="3" key="1">
    <citation type="journal article" date="2009" name="Appl. Environ. Microbiol.">
        <title>Complete genome sequence of the chemolithoautotrophic marine magnetotactic coccus strain MC-1.</title>
        <authorList>
            <person name="Schubbe S."/>
            <person name="Williams T.J."/>
            <person name="Xie G."/>
            <person name="Kiss H.E."/>
            <person name="Brettin T.S."/>
            <person name="Martinez D."/>
            <person name="Ross C.A."/>
            <person name="Schuler D."/>
            <person name="Cox B.L."/>
            <person name="Nealson K.H."/>
            <person name="Bazylinski D.A."/>
        </authorList>
    </citation>
    <scope>NUCLEOTIDE SEQUENCE [LARGE SCALE GENOMIC DNA]</scope>
    <source>
        <strain evidence="3">ATCC BAA-1437 / JCM 17883 / MC-1</strain>
    </source>
</reference>
<name>A0L7F7_MAGMM</name>
<protein>
    <recommendedName>
        <fullName evidence="4">DUF3301 domain-containing protein</fullName>
    </recommendedName>
</protein>
<reference evidence="2 3" key="2">
    <citation type="journal article" date="2012" name="Int. J. Syst. Evol. Microbiol.">
        <title>Magnetococcus marinus gen. nov., sp. nov., a marine, magnetotactic bacterium that represents a novel lineage (Magnetococcaceae fam. nov.; Magnetococcales ord. nov.) at the base of the Alphaproteobacteria.</title>
        <authorList>
            <person name="Bazylinski D.A."/>
            <person name="Williams T.J."/>
            <person name="Lefevre C.T."/>
            <person name="Berg R.J."/>
            <person name="Zhang C.L."/>
            <person name="Bowser S.S."/>
            <person name="Dean A.J."/>
            <person name="Beveridge T.J."/>
        </authorList>
    </citation>
    <scope>NUCLEOTIDE SEQUENCE [LARGE SCALE GENOMIC DNA]</scope>
    <source>
        <strain evidence="3">ATCC BAA-1437 / JCM 17883 / MC-1</strain>
    </source>
</reference>
<evidence type="ECO:0000313" key="3">
    <source>
        <dbReference type="Proteomes" id="UP000002586"/>
    </source>
</evidence>
<dbReference type="KEGG" id="mgm:Mmc1_1389"/>
<keyword evidence="1" id="KW-1133">Transmembrane helix</keyword>
<dbReference type="OrthoDB" id="5959530at2"/>
<evidence type="ECO:0008006" key="4">
    <source>
        <dbReference type="Google" id="ProtNLM"/>
    </source>
</evidence>
<keyword evidence="1" id="KW-0812">Transmembrane</keyword>
<keyword evidence="3" id="KW-1185">Reference proteome</keyword>
<gene>
    <name evidence="2" type="ordered locus">Mmc1_1389</name>
</gene>
<sequence length="113" mass="12842">MSDPTLWLLCTALVGLLWYYQMQARERAVRTAYQVCQEMGASLLDGAAYLTSMRLERHPQRLALQIRRVYGFRYSLGDGLSHEGVIIQVGEQLQQVMLQPHAEDSLPPTFPCS</sequence>
<accession>A0L7F7</accession>
<keyword evidence="1" id="KW-0472">Membrane</keyword>
<proteinExistence type="predicted"/>
<evidence type="ECO:0000313" key="2">
    <source>
        <dbReference type="EMBL" id="ABK43900.1"/>
    </source>
</evidence>
<organism evidence="2 3">
    <name type="scientific">Magnetococcus marinus (strain ATCC BAA-1437 / JCM 17883 / MC-1)</name>
    <dbReference type="NCBI Taxonomy" id="156889"/>
    <lineage>
        <taxon>Bacteria</taxon>
        <taxon>Pseudomonadati</taxon>
        <taxon>Pseudomonadota</taxon>
        <taxon>Magnetococcia</taxon>
        <taxon>Magnetococcales</taxon>
        <taxon>Magnetococcaceae</taxon>
        <taxon>Magnetococcus</taxon>
    </lineage>
</organism>
<dbReference type="Pfam" id="PF11743">
    <property type="entry name" value="DUF3301"/>
    <property type="match status" value="1"/>
</dbReference>
<dbReference type="AlphaFoldDB" id="A0L7F7"/>
<dbReference type="Proteomes" id="UP000002586">
    <property type="component" value="Chromosome"/>
</dbReference>